<sequence length="360" mass="38255">MGEQDTGGIPAGRGNGRPAARRGLAVVVWSVAALAVLGAGGLGLAYVKLDANIESVDINTQLGDDRPRNIDDGSLDILVLGSDSRSGANRAYGRDEGVARSDTAMIVHLYEGREKASVVSVPRDTLVTRPECARRDGGSEPAAYRAMFNTAYEVGGPACAVKTVEQMSGIRMDHYIEVDFTGFKKLIDELGGVRVTTTRAIEDESSHLDLAAGTHTLDGEQALGLVRTRKGVGDQSDLGRIQLQQSFVKALIDQVKRVGVFTSPQRLWGLADAATKTITPDSELDSVKELADFAGGLSGLGADDVQMITMPVRYDETDPNRVVPVEAQAQQVWQALRQDLPVPASATRDTATGQAAGVIR</sequence>
<dbReference type="Proteomes" id="UP000654123">
    <property type="component" value="Unassembled WGS sequence"/>
</dbReference>
<dbReference type="RefSeq" id="WP_189529215.1">
    <property type="nucleotide sequence ID" value="NZ_BMSV01000001.1"/>
</dbReference>
<accession>A0A918AU06</accession>
<keyword evidence="2" id="KW-0812">Transmembrane</keyword>
<comment type="caution">
    <text evidence="4">The sequence shown here is derived from an EMBL/GenBank/DDBJ whole genome shotgun (WGS) entry which is preliminary data.</text>
</comment>
<feature type="transmembrane region" description="Helical" evidence="2">
    <location>
        <begin position="23"/>
        <end position="47"/>
    </location>
</feature>
<keyword evidence="2" id="KW-0472">Membrane</keyword>
<reference evidence="4" key="2">
    <citation type="submission" date="2020-09" db="EMBL/GenBank/DDBJ databases">
        <authorList>
            <person name="Sun Q."/>
            <person name="Ohkuma M."/>
        </authorList>
    </citation>
    <scope>NUCLEOTIDE SEQUENCE</scope>
    <source>
        <strain evidence="4">JCM 4335</strain>
    </source>
</reference>
<evidence type="ECO:0000313" key="5">
    <source>
        <dbReference type="Proteomes" id="UP000654123"/>
    </source>
</evidence>
<keyword evidence="2" id="KW-1133">Transmembrane helix</keyword>
<dbReference type="InterPro" id="IPR004474">
    <property type="entry name" value="LytR_CpsA_psr"/>
</dbReference>
<feature type="domain" description="Cell envelope-related transcriptional attenuator" evidence="3">
    <location>
        <begin position="100"/>
        <end position="256"/>
    </location>
</feature>
<organism evidence="4 5">
    <name type="scientific">Streptomyces roseolilacinus</name>
    <dbReference type="NCBI Taxonomy" id="66904"/>
    <lineage>
        <taxon>Bacteria</taxon>
        <taxon>Bacillati</taxon>
        <taxon>Actinomycetota</taxon>
        <taxon>Actinomycetes</taxon>
        <taxon>Kitasatosporales</taxon>
        <taxon>Streptomycetaceae</taxon>
        <taxon>Streptomyces</taxon>
    </lineage>
</organism>
<dbReference type="InterPro" id="IPR050922">
    <property type="entry name" value="LytR/CpsA/Psr_CW_biosynth"/>
</dbReference>
<evidence type="ECO:0000256" key="2">
    <source>
        <dbReference type="SAM" id="Phobius"/>
    </source>
</evidence>
<protein>
    <submittedName>
        <fullName evidence="4">Transcriptional regulator</fullName>
    </submittedName>
</protein>
<dbReference type="EMBL" id="BMSV01000001">
    <property type="protein sequence ID" value="GGP87530.1"/>
    <property type="molecule type" value="Genomic_DNA"/>
</dbReference>
<evidence type="ECO:0000259" key="3">
    <source>
        <dbReference type="Pfam" id="PF03816"/>
    </source>
</evidence>
<reference evidence="4" key="1">
    <citation type="journal article" date="2014" name="Int. J. Syst. Evol. Microbiol.">
        <title>Complete genome sequence of Corynebacterium casei LMG S-19264T (=DSM 44701T), isolated from a smear-ripened cheese.</title>
        <authorList>
            <consortium name="US DOE Joint Genome Institute (JGI-PGF)"/>
            <person name="Walter F."/>
            <person name="Albersmeier A."/>
            <person name="Kalinowski J."/>
            <person name="Ruckert C."/>
        </authorList>
    </citation>
    <scope>NUCLEOTIDE SEQUENCE</scope>
    <source>
        <strain evidence="4">JCM 4335</strain>
    </source>
</reference>
<dbReference type="PANTHER" id="PTHR33392">
    <property type="entry name" value="POLYISOPRENYL-TEICHOIC ACID--PEPTIDOGLYCAN TEICHOIC ACID TRANSFERASE TAGU"/>
    <property type="match status" value="1"/>
</dbReference>
<dbReference type="Gene3D" id="3.40.630.190">
    <property type="entry name" value="LCP protein"/>
    <property type="match status" value="1"/>
</dbReference>
<proteinExistence type="inferred from homology"/>
<comment type="similarity">
    <text evidence="1">Belongs to the LytR/CpsA/Psr (LCP) family.</text>
</comment>
<dbReference type="PANTHER" id="PTHR33392:SF6">
    <property type="entry name" value="POLYISOPRENYL-TEICHOIC ACID--PEPTIDOGLYCAN TEICHOIC ACID TRANSFERASE TAGU"/>
    <property type="match status" value="1"/>
</dbReference>
<evidence type="ECO:0000256" key="1">
    <source>
        <dbReference type="ARBA" id="ARBA00006068"/>
    </source>
</evidence>
<keyword evidence="5" id="KW-1185">Reference proteome</keyword>
<name>A0A918AU06_9ACTN</name>
<evidence type="ECO:0000313" key="4">
    <source>
        <dbReference type="EMBL" id="GGP87530.1"/>
    </source>
</evidence>
<dbReference type="Pfam" id="PF03816">
    <property type="entry name" value="LytR_cpsA_psr"/>
    <property type="match status" value="1"/>
</dbReference>
<dbReference type="NCBIfam" id="TIGR00350">
    <property type="entry name" value="lytR_cpsA_psr"/>
    <property type="match status" value="1"/>
</dbReference>
<dbReference type="AlphaFoldDB" id="A0A918AU06"/>
<gene>
    <name evidence="4" type="ORF">GCM10010249_00990</name>
</gene>